<dbReference type="PANTHER" id="PTHR37984:SF5">
    <property type="entry name" value="PROTEIN NYNRIN-LIKE"/>
    <property type="match status" value="1"/>
</dbReference>
<name>A0AAF0TK61_SOLVR</name>
<gene>
    <name evidence="2" type="ORF">MTR67_012353</name>
</gene>
<dbReference type="GO" id="GO:0015074">
    <property type="term" value="P:DNA integration"/>
    <property type="evidence" value="ECO:0007669"/>
    <property type="project" value="InterPro"/>
</dbReference>
<dbReference type="AlphaFoldDB" id="A0AAF0TK61"/>
<accession>A0AAF0TK61</accession>
<dbReference type="InterPro" id="IPR012337">
    <property type="entry name" value="RNaseH-like_sf"/>
</dbReference>
<dbReference type="InterPro" id="IPR050951">
    <property type="entry name" value="Retrovirus_Pol_polyprotein"/>
</dbReference>
<evidence type="ECO:0000259" key="1">
    <source>
        <dbReference type="PROSITE" id="PS50994"/>
    </source>
</evidence>
<dbReference type="InterPro" id="IPR001584">
    <property type="entry name" value="Integrase_cat-core"/>
</dbReference>
<dbReference type="EMBL" id="CP133614">
    <property type="protein sequence ID" value="WMV18968.1"/>
    <property type="molecule type" value="Genomic_DNA"/>
</dbReference>
<protein>
    <recommendedName>
        <fullName evidence="1">Integrase catalytic domain-containing protein</fullName>
    </recommendedName>
</protein>
<dbReference type="InterPro" id="IPR036397">
    <property type="entry name" value="RNaseH_sf"/>
</dbReference>
<evidence type="ECO:0000313" key="3">
    <source>
        <dbReference type="Proteomes" id="UP001234989"/>
    </source>
</evidence>
<feature type="domain" description="Integrase catalytic" evidence="1">
    <location>
        <begin position="4"/>
        <end position="120"/>
    </location>
</feature>
<organism evidence="2 3">
    <name type="scientific">Solanum verrucosum</name>
    <dbReference type="NCBI Taxonomy" id="315347"/>
    <lineage>
        <taxon>Eukaryota</taxon>
        <taxon>Viridiplantae</taxon>
        <taxon>Streptophyta</taxon>
        <taxon>Embryophyta</taxon>
        <taxon>Tracheophyta</taxon>
        <taxon>Spermatophyta</taxon>
        <taxon>Magnoliopsida</taxon>
        <taxon>eudicotyledons</taxon>
        <taxon>Gunneridae</taxon>
        <taxon>Pentapetalae</taxon>
        <taxon>asterids</taxon>
        <taxon>lamiids</taxon>
        <taxon>Solanales</taxon>
        <taxon>Solanaceae</taxon>
        <taxon>Solanoideae</taxon>
        <taxon>Solaneae</taxon>
        <taxon>Solanum</taxon>
    </lineage>
</organism>
<dbReference type="Gene3D" id="3.30.420.10">
    <property type="entry name" value="Ribonuclease H-like superfamily/Ribonuclease H"/>
    <property type="match status" value="1"/>
</dbReference>
<dbReference type="PROSITE" id="PS50994">
    <property type="entry name" value="INTEGRASE"/>
    <property type="match status" value="1"/>
</dbReference>
<reference evidence="2" key="1">
    <citation type="submission" date="2023-08" db="EMBL/GenBank/DDBJ databases">
        <title>A de novo genome assembly of Solanum verrucosum Schlechtendal, a Mexican diploid species geographically isolated from the other diploid A-genome species in potato relatives.</title>
        <authorList>
            <person name="Hosaka K."/>
        </authorList>
    </citation>
    <scope>NUCLEOTIDE SEQUENCE</scope>
    <source>
        <tissue evidence="2">Young leaves</tissue>
    </source>
</reference>
<dbReference type="Proteomes" id="UP001234989">
    <property type="component" value="Chromosome 3"/>
</dbReference>
<evidence type="ECO:0000313" key="2">
    <source>
        <dbReference type="EMBL" id="WMV18968.1"/>
    </source>
</evidence>
<dbReference type="SUPFAM" id="SSF53098">
    <property type="entry name" value="Ribonuclease H-like"/>
    <property type="match status" value="1"/>
</dbReference>
<sequence length="198" mass="23039">MGNVAHIEDDVKFKQGIDLSLVELKEAVLKKSVEVFYKEEMVYFGIKDVEDYAKLYLTKMVRFYGVPLSIISDRGTQFTSQFWKSFQKGLGTRVKLSTSFHSQNDGKAERTIQTMEDILRGCVIDFKDLELVNEAMEKVWLIRERLKTTQSRQKSYADVRRRDLEFDVHDSVYLKISPMKGVMRFGKKGKLSPRYEGP</sequence>
<keyword evidence="3" id="KW-1185">Reference proteome</keyword>
<dbReference type="GO" id="GO:0003676">
    <property type="term" value="F:nucleic acid binding"/>
    <property type="evidence" value="ECO:0007669"/>
    <property type="project" value="InterPro"/>
</dbReference>
<dbReference type="PANTHER" id="PTHR37984">
    <property type="entry name" value="PROTEIN CBG26694"/>
    <property type="match status" value="1"/>
</dbReference>
<proteinExistence type="predicted"/>